<feature type="compositionally biased region" description="Polar residues" evidence="1">
    <location>
        <begin position="250"/>
        <end position="259"/>
    </location>
</feature>
<name>A0ABR2QCE9_9ROSI</name>
<sequence>MLRLCSRWSGIDCMVALDSPDDGSFISEQGALHGAIMPVGLNGFWPSWGDIGVGWFLWCIPLVACLLSDDGAPQVAFKSVSLGVLQHHGHQRTWPIAETWWLELRYTADSAGHGGRKGVSEKLRKEMTPWARNLGGKLTLRLWPHATLTERWLSYDSDPGRSPRSYRWAYSLPFVDTADLSETMGVVSVFPIQARTSTEPELLVATLVHTISQDGNGSRCWLNVYITRLGSHRIDQDRGAMSKHPDRVNAGQSVTEGAV</sequence>
<feature type="compositionally biased region" description="Basic and acidic residues" evidence="1">
    <location>
        <begin position="236"/>
        <end position="247"/>
    </location>
</feature>
<evidence type="ECO:0000256" key="1">
    <source>
        <dbReference type="SAM" id="MobiDB-lite"/>
    </source>
</evidence>
<dbReference type="Proteomes" id="UP001396334">
    <property type="component" value="Unassembled WGS sequence"/>
</dbReference>
<gene>
    <name evidence="2" type="ORF">V6N11_083741</name>
</gene>
<organism evidence="2 3">
    <name type="scientific">Hibiscus sabdariffa</name>
    <name type="common">roselle</name>
    <dbReference type="NCBI Taxonomy" id="183260"/>
    <lineage>
        <taxon>Eukaryota</taxon>
        <taxon>Viridiplantae</taxon>
        <taxon>Streptophyta</taxon>
        <taxon>Embryophyta</taxon>
        <taxon>Tracheophyta</taxon>
        <taxon>Spermatophyta</taxon>
        <taxon>Magnoliopsida</taxon>
        <taxon>eudicotyledons</taxon>
        <taxon>Gunneridae</taxon>
        <taxon>Pentapetalae</taxon>
        <taxon>rosids</taxon>
        <taxon>malvids</taxon>
        <taxon>Malvales</taxon>
        <taxon>Malvaceae</taxon>
        <taxon>Malvoideae</taxon>
        <taxon>Hibiscus</taxon>
    </lineage>
</organism>
<evidence type="ECO:0000313" key="2">
    <source>
        <dbReference type="EMBL" id="KAK8998350.1"/>
    </source>
</evidence>
<proteinExistence type="predicted"/>
<protein>
    <submittedName>
        <fullName evidence="2">Uncharacterized protein</fullName>
    </submittedName>
</protein>
<reference evidence="2 3" key="1">
    <citation type="journal article" date="2024" name="G3 (Bethesda)">
        <title>Genome assembly of Hibiscus sabdariffa L. provides insights into metabolisms of medicinal natural products.</title>
        <authorList>
            <person name="Kim T."/>
        </authorList>
    </citation>
    <scope>NUCLEOTIDE SEQUENCE [LARGE SCALE GENOMIC DNA]</scope>
    <source>
        <strain evidence="2">TK-2024</strain>
        <tissue evidence="2">Old leaves</tissue>
    </source>
</reference>
<comment type="caution">
    <text evidence="2">The sequence shown here is derived from an EMBL/GenBank/DDBJ whole genome shotgun (WGS) entry which is preliminary data.</text>
</comment>
<keyword evidence="3" id="KW-1185">Reference proteome</keyword>
<dbReference type="EMBL" id="JBBPBN010000041">
    <property type="protein sequence ID" value="KAK8998350.1"/>
    <property type="molecule type" value="Genomic_DNA"/>
</dbReference>
<feature type="region of interest" description="Disordered" evidence="1">
    <location>
        <begin position="236"/>
        <end position="259"/>
    </location>
</feature>
<accession>A0ABR2QCE9</accession>
<evidence type="ECO:0000313" key="3">
    <source>
        <dbReference type="Proteomes" id="UP001396334"/>
    </source>
</evidence>